<protein>
    <recommendedName>
        <fullName evidence="4">Sulfotransferase</fullName>
    </recommendedName>
</protein>
<keyword evidence="1" id="KW-1133">Transmembrane helix</keyword>
<dbReference type="SUPFAM" id="SSF52540">
    <property type="entry name" value="P-loop containing nucleoside triphosphate hydrolases"/>
    <property type="match status" value="1"/>
</dbReference>
<dbReference type="GO" id="GO:0016020">
    <property type="term" value="C:membrane"/>
    <property type="evidence" value="ECO:0007669"/>
    <property type="project" value="InterPro"/>
</dbReference>
<evidence type="ECO:0000256" key="1">
    <source>
        <dbReference type="SAM" id="Phobius"/>
    </source>
</evidence>
<dbReference type="Proteomes" id="UP001152320">
    <property type="component" value="Chromosome 9"/>
</dbReference>
<dbReference type="InterPro" id="IPR027417">
    <property type="entry name" value="P-loop_NTPase"/>
</dbReference>
<dbReference type="Pfam" id="PF03567">
    <property type="entry name" value="Sulfotransfer_2"/>
    <property type="match status" value="1"/>
</dbReference>
<proteinExistence type="predicted"/>
<dbReference type="InterPro" id="IPR053259">
    <property type="entry name" value="Golvesin-related_Golgi"/>
</dbReference>
<dbReference type="Gene3D" id="3.40.50.300">
    <property type="entry name" value="P-loop containing nucleotide triphosphate hydrolases"/>
    <property type="match status" value="1"/>
</dbReference>
<feature type="transmembrane region" description="Helical" evidence="1">
    <location>
        <begin position="12"/>
        <end position="28"/>
    </location>
</feature>
<organism evidence="2 3">
    <name type="scientific">Holothuria leucospilota</name>
    <name type="common">Black long sea cucumber</name>
    <name type="synonym">Mertensiothuria leucospilota</name>
    <dbReference type="NCBI Taxonomy" id="206669"/>
    <lineage>
        <taxon>Eukaryota</taxon>
        <taxon>Metazoa</taxon>
        <taxon>Echinodermata</taxon>
        <taxon>Eleutherozoa</taxon>
        <taxon>Echinozoa</taxon>
        <taxon>Holothuroidea</taxon>
        <taxon>Aspidochirotacea</taxon>
        <taxon>Aspidochirotida</taxon>
        <taxon>Holothuriidae</taxon>
        <taxon>Holothuria</taxon>
    </lineage>
</organism>
<gene>
    <name evidence="2" type="ORF">HOLleu_19435</name>
</gene>
<dbReference type="GO" id="GO:0008146">
    <property type="term" value="F:sulfotransferase activity"/>
    <property type="evidence" value="ECO:0007669"/>
    <property type="project" value="InterPro"/>
</dbReference>
<dbReference type="PANTHER" id="PTHR32301">
    <property type="entry name" value="COUNTIN RECEPTOR CNR3-RELATED"/>
    <property type="match status" value="1"/>
</dbReference>
<keyword evidence="3" id="KW-1185">Reference proteome</keyword>
<dbReference type="AlphaFoldDB" id="A0A9Q1H7T4"/>
<name>A0A9Q1H7T4_HOLLE</name>
<evidence type="ECO:0008006" key="4">
    <source>
        <dbReference type="Google" id="ProtNLM"/>
    </source>
</evidence>
<evidence type="ECO:0000313" key="2">
    <source>
        <dbReference type="EMBL" id="KAJ8035685.1"/>
    </source>
</evidence>
<keyword evidence="1" id="KW-0472">Membrane</keyword>
<comment type="caution">
    <text evidence="2">The sequence shown here is derived from an EMBL/GenBank/DDBJ whole genome shotgun (WGS) entry which is preliminary data.</text>
</comment>
<dbReference type="OrthoDB" id="10393412at2759"/>
<sequence length="368" mass="42282">MERIHRVFRSPKFMLILLVTIVGTYYFSEWSKSPANADVTRSAQMKLAKNANSVGESQPPVPARKTKEIDPELVKIVRGGSSLPNYFLKTAANKEMYRNATLSFVHYPKGGGTTMKECITKISQTGNREPPLVVFAPNAGETKEQLLNGAHAKTDIFMGTYGFSLCQYVNSKNCAYFTILRDPYDRMVSHYFFCRYGGGSNAPCNKPIEEFAVMVRSVFFHQLTCIHKCKQNDGPKGPWSCDREQLEVEQLVNYRENEIEMILDYAEQHLEDIFVTIGLLDEFDTSLALLQEAFGLPFYDMCRNSHRNGRPDESEERKQERIAAKKALMENEEVKKVLHADIRLYNRAKELFQKQKEKSVQRLWEAKR</sequence>
<dbReference type="EMBL" id="JAIZAY010000009">
    <property type="protein sequence ID" value="KAJ8035685.1"/>
    <property type="molecule type" value="Genomic_DNA"/>
</dbReference>
<accession>A0A9Q1H7T4</accession>
<dbReference type="PANTHER" id="PTHR32301:SF6">
    <property type="entry name" value="GOLVESIN-RELATED"/>
    <property type="match status" value="1"/>
</dbReference>
<keyword evidence="1" id="KW-0812">Transmembrane</keyword>
<evidence type="ECO:0000313" key="3">
    <source>
        <dbReference type="Proteomes" id="UP001152320"/>
    </source>
</evidence>
<dbReference type="InterPro" id="IPR005331">
    <property type="entry name" value="Sulfotransferase"/>
</dbReference>
<reference evidence="2" key="1">
    <citation type="submission" date="2021-10" db="EMBL/GenBank/DDBJ databases">
        <title>Tropical sea cucumber genome reveals ecological adaptation and Cuvierian tubules defense mechanism.</title>
        <authorList>
            <person name="Chen T."/>
        </authorList>
    </citation>
    <scope>NUCLEOTIDE SEQUENCE</scope>
    <source>
        <strain evidence="2">Nanhai2018</strain>
        <tissue evidence="2">Muscle</tissue>
    </source>
</reference>